<evidence type="ECO:0000313" key="1">
    <source>
        <dbReference type="EMBL" id="CAL1587014.1"/>
    </source>
</evidence>
<keyword evidence="2" id="KW-1185">Reference proteome</keyword>
<dbReference type="EMBL" id="OZ035839">
    <property type="protein sequence ID" value="CAL1587014.1"/>
    <property type="molecule type" value="Genomic_DNA"/>
</dbReference>
<proteinExistence type="predicted"/>
<accession>A0AAV2KGE4</accession>
<protein>
    <submittedName>
        <fullName evidence="1">Uncharacterized protein</fullName>
    </submittedName>
</protein>
<reference evidence="1 2" key="1">
    <citation type="submission" date="2024-04" db="EMBL/GenBank/DDBJ databases">
        <authorList>
            <person name="Waldvogel A.-M."/>
            <person name="Schoenle A."/>
        </authorList>
    </citation>
    <scope>NUCLEOTIDE SEQUENCE [LARGE SCALE GENOMIC DNA]</scope>
</reference>
<name>A0AAV2KGE4_KNICA</name>
<sequence>MKAVLYYPGVLTASFSPPPPLSPPSPLIPLFPGCGKAGSWTLTRGGSGKDGSPIRGVRSLPPGTPLPVVRPGGLLTYRSGDLWRLEATADPHLLTTSAGTPLLCRRSPRHCIIGGGSTHASGWTEIKRFHKVCGASRVR</sequence>
<dbReference type="Proteomes" id="UP001497482">
    <property type="component" value="Chromosome 17"/>
</dbReference>
<dbReference type="AlphaFoldDB" id="A0AAV2KGE4"/>
<evidence type="ECO:0000313" key="2">
    <source>
        <dbReference type="Proteomes" id="UP001497482"/>
    </source>
</evidence>
<gene>
    <name evidence="1" type="ORF">KC01_LOCUS16988</name>
</gene>
<organism evidence="1 2">
    <name type="scientific">Knipowitschia caucasica</name>
    <name type="common">Caucasian dwarf goby</name>
    <name type="synonym">Pomatoschistus caucasicus</name>
    <dbReference type="NCBI Taxonomy" id="637954"/>
    <lineage>
        <taxon>Eukaryota</taxon>
        <taxon>Metazoa</taxon>
        <taxon>Chordata</taxon>
        <taxon>Craniata</taxon>
        <taxon>Vertebrata</taxon>
        <taxon>Euteleostomi</taxon>
        <taxon>Actinopterygii</taxon>
        <taxon>Neopterygii</taxon>
        <taxon>Teleostei</taxon>
        <taxon>Neoteleostei</taxon>
        <taxon>Acanthomorphata</taxon>
        <taxon>Gobiaria</taxon>
        <taxon>Gobiiformes</taxon>
        <taxon>Gobioidei</taxon>
        <taxon>Gobiidae</taxon>
        <taxon>Gobiinae</taxon>
        <taxon>Knipowitschia</taxon>
    </lineage>
</organism>